<dbReference type="RefSeq" id="WP_209145168.1">
    <property type="nucleotide sequence ID" value="NZ_JAGHKP010000002.1"/>
</dbReference>
<comment type="caution">
    <text evidence="1">The sequence shown here is derived from an EMBL/GenBank/DDBJ whole genome shotgun (WGS) entry which is preliminary data.</text>
</comment>
<gene>
    <name evidence="1" type="ORF">J7I43_08250</name>
</gene>
<proteinExistence type="predicted"/>
<evidence type="ECO:0000313" key="2">
    <source>
        <dbReference type="Proteomes" id="UP000679126"/>
    </source>
</evidence>
<evidence type="ECO:0000313" key="1">
    <source>
        <dbReference type="EMBL" id="MBO9152198.1"/>
    </source>
</evidence>
<organism evidence="1 2">
    <name type="scientific">Chitinophaga chungangae</name>
    <dbReference type="NCBI Taxonomy" id="2821488"/>
    <lineage>
        <taxon>Bacteria</taxon>
        <taxon>Pseudomonadati</taxon>
        <taxon>Bacteroidota</taxon>
        <taxon>Chitinophagia</taxon>
        <taxon>Chitinophagales</taxon>
        <taxon>Chitinophagaceae</taxon>
        <taxon>Chitinophaga</taxon>
    </lineage>
</organism>
<reference evidence="2" key="1">
    <citation type="submission" date="2021-03" db="EMBL/GenBank/DDBJ databases">
        <title>Assistant Professor.</title>
        <authorList>
            <person name="Huq M.A."/>
        </authorList>
    </citation>
    <scope>NUCLEOTIDE SEQUENCE [LARGE SCALE GENOMIC DNA]</scope>
    <source>
        <strain evidence="2">MAH-28</strain>
    </source>
</reference>
<accession>A0ABS3YD14</accession>
<keyword evidence="2" id="KW-1185">Reference proteome</keyword>
<dbReference type="EMBL" id="JAGHKP010000002">
    <property type="protein sequence ID" value="MBO9152198.1"/>
    <property type="molecule type" value="Genomic_DNA"/>
</dbReference>
<sequence>MKSHVFKVMIAGAFAALLLMNFEKLSARTQSKNETGAALLNSDTGDSDSNTDTNGGGAYKYCATDECTRTILIGEPPYEIPVVEIGYYKHCVLTPDATQYCNSSLCDVVCTFDDDTL</sequence>
<name>A0ABS3YD14_9BACT</name>
<dbReference type="Proteomes" id="UP000679126">
    <property type="component" value="Unassembled WGS sequence"/>
</dbReference>
<protein>
    <submittedName>
        <fullName evidence="1">Uncharacterized protein</fullName>
    </submittedName>
</protein>